<evidence type="ECO:0000259" key="12">
    <source>
        <dbReference type="Pfam" id="PF02687"/>
    </source>
</evidence>
<dbReference type="InterPro" id="IPR004513">
    <property type="entry name" value="FtsX"/>
</dbReference>
<dbReference type="Proteomes" id="UP000230778">
    <property type="component" value="Unassembled WGS sequence"/>
</dbReference>
<dbReference type="GO" id="GO:0051301">
    <property type="term" value="P:cell division"/>
    <property type="evidence" value="ECO:0007669"/>
    <property type="project" value="UniProtKB-KW"/>
</dbReference>
<dbReference type="PANTHER" id="PTHR47755">
    <property type="entry name" value="CELL DIVISION PROTEIN FTSX"/>
    <property type="match status" value="1"/>
</dbReference>
<gene>
    <name evidence="14" type="ORF">COW72_02795</name>
</gene>
<dbReference type="Pfam" id="PF18075">
    <property type="entry name" value="FtsX_ECD"/>
    <property type="match status" value="1"/>
</dbReference>
<feature type="domain" description="ABC3 transporter permease C-terminal" evidence="12">
    <location>
        <begin position="184"/>
        <end position="301"/>
    </location>
</feature>
<keyword evidence="8 10" id="KW-0472">Membrane</keyword>
<evidence type="ECO:0000256" key="3">
    <source>
        <dbReference type="ARBA" id="ARBA00021907"/>
    </source>
</evidence>
<evidence type="ECO:0000313" key="15">
    <source>
        <dbReference type="Proteomes" id="UP000230778"/>
    </source>
</evidence>
<dbReference type="Gene3D" id="3.30.70.3040">
    <property type="match status" value="1"/>
</dbReference>
<evidence type="ECO:0000256" key="2">
    <source>
        <dbReference type="ARBA" id="ARBA00007379"/>
    </source>
</evidence>
<dbReference type="EMBL" id="PCUC01000147">
    <property type="protein sequence ID" value="PIQ05361.1"/>
    <property type="molecule type" value="Genomic_DNA"/>
</dbReference>
<evidence type="ECO:0000256" key="8">
    <source>
        <dbReference type="ARBA" id="ARBA00023136"/>
    </source>
</evidence>
<comment type="similarity">
    <text evidence="2 10">Belongs to the ABC-4 integral membrane protein family. FtsX subfamily.</text>
</comment>
<feature type="transmembrane region" description="Helical" evidence="11">
    <location>
        <begin position="227"/>
        <end position="256"/>
    </location>
</feature>
<evidence type="ECO:0000256" key="7">
    <source>
        <dbReference type="ARBA" id="ARBA00022989"/>
    </source>
</evidence>
<keyword evidence="6 11" id="KW-0812">Transmembrane</keyword>
<dbReference type="PANTHER" id="PTHR47755:SF1">
    <property type="entry name" value="CELL DIVISION PROTEIN FTSX"/>
    <property type="match status" value="1"/>
</dbReference>
<evidence type="ECO:0000259" key="13">
    <source>
        <dbReference type="Pfam" id="PF18075"/>
    </source>
</evidence>
<evidence type="ECO:0000256" key="4">
    <source>
        <dbReference type="ARBA" id="ARBA00022475"/>
    </source>
</evidence>
<keyword evidence="4 10" id="KW-1003">Cell membrane</keyword>
<evidence type="ECO:0000256" key="11">
    <source>
        <dbReference type="SAM" id="Phobius"/>
    </source>
</evidence>
<evidence type="ECO:0000256" key="5">
    <source>
        <dbReference type="ARBA" id="ARBA00022618"/>
    </source>
</evidence>
<dbReference type="InterPro" id="IPR003838">
    <property type="entry name" value="ABC3_permease_C"/>
</dbReference>
<feature type="transmembrane region" description="Helical" evidence="11">
    <location>
        <begin position="21"/>
        <end position="43"/>
    </location>
</feature>
<feature type="transmembrane region" description="Helical" evidence="11">
    <location>
        <begin position="276"/>
        <end position="299"/>
    </location>
</feature>
<keyword evidence="5 10" id="KW-0132">Cell division</keyword>
<dbReference type="Pfam" id="PF02687">
    <property type="entry name" value="FtsX"/>
    <property type="match status" value="1"/>
</dbReference>
<evidence type="ECO:0000256" key="9">
    <source>
        <dbReference type="ARBA" id="ARBA00023306"/>
    </source>
</evidence>
<keyword evidence="9 10" id="KW-0131">Cell cycle</keyword>
<name>A0A2H0FH59_9BACT</name>
<comment type="subcellular location">
    <subcellularLocation>
        <location evidence="1">Cell membrane</location>
        <topology evidence="1">Multi-pass membrane protein</topology>
    </subcellularLocation>
</comment>
<evidence type="ECO:0000256" key="10">
    <source>
        <dbReference type="PIRNR" id="PIRNR003097"/>
    </source>
</evidence>
<evidence type="ECO:0000256" key="1">
    <source>
        <dbReference type="ARBA" id="ARBA00004651"/>
    </source>
</evidence>
<dbReference type="InterPro" id="IPR040690">
    <property type="entry name" value="FtsX_ECD"/>
</dbReference>
<feature type="transmembrane region" description="Helical" evidence="11">
    <location>
        <begin position="183"/>
        <end position="206"/>
    </location>
</feature>
<dbReference type="PIRSF" id="PIRSF003097">
    <property type="entry name" value="FtsX"/>
    <property type="match status" value="1"/>
</dbReference>
<organism evidence="14 15">
    <name type="scientific">Candidatus Nealsonbacteria bacterium CG18_big_fil_WC_8_21_14_2_50_37_10</name>
    <dbReference type="NCBI Taxonomy" id="1974717"/>
    <lineage>
        <taxon>Bacteria</taxon>
        <taxon>Candidatus Nealsoniibacteriota</taxon>
    </lineage>
</organism>
<evidence type="ECO:0000256" key="6">
    <source>
        <dbReference type="ARBA" id="ARBA00022692"/>
    </source>
</evidence>
<reference evidence="14 15" key="1">
    <citation type="submission" date="2017-09" db="EMBL/GenBank/DDBJ databases">
        <title>Depth-based differentiation of microbial function through sediment-hosted aquifers and enrichment of novel symbionts in the deep terrestrial subsurface.</title>
        <authorList>
            <person name="Probst A.J."/>
            <person name="Ladd B."/>
            <person name="Jarett J.K."/>
            <person name="Geller-Mcgrath D.E."/>
            <person name="Sieber C.M."/>
            <person name="Emerson J.B."/>
            <person name="Anantharaman K."/>
            <person name="Thomas B.C."/>
            <person name="Malmstrom R."/>
            <person name="Stieglmeier M."/>
            <person name="Klingl A."/>
            <person name="Woyke T."/>
            <person name="Ryan C.M."/>
            <person name="Banfield J.F."/>
        </authorList>
    </citation>
    <scope>NUCLEOTIDE SEQUENCE [LARGE SCALE GENOMIC DNA]</scope>
    <source>
        <strain evidence="14">CG18_big_fil_WC_8_21_14_2_50_37_10</strain>
    </source>
</reference>
<evidence type="ECO:0000313" key="14">
    <source>
        <dbReference type="EMBL" id="PIQ05361.1"/>
    </source>
</evidence>
<comment type="caution">
    <text evidence="14">The sequence shown here is derived from an EMBL/GenBank/DDBJ whole genome shotgun (WGS) entry which is preliminary data.</text>
</comment>
<dbReference type="GO" id="GO:0005886">
    <property type="term" value="C:plasma membrane"/>
    <property type="evidence" value="ECO:0007669"/>
    <property type="project" value="UniProtKB-SubCell"/>
</dbReference>
<accession>A0A2H0FH59</accession>
<dbReference type="AlphaFoldDB" id="A0A2H0FH59"/>
<proteinExistence type="inferred from homology"/>
<sequence>MFTSIKRIFKSGWQSFSRDGDIAAANIFIMTMTILLATSLFLFKDISQILISAIREKADISVYFKTAAQEEDILNIQGELSKIPEVKDVEYVSKEKALEDFIQRHKDNQVLMGSLEEVGGNPFLAALNVRAFEASQYQAVVNFLDATLEPVYQNLIEKVDYYQRKPVIERIFALTSGAGKVGISLSIVLAIVAILVAFNTIRLAILNQAEEIKIQRLVGASNWFIRGPFLVQGAISGIISTLISLLIFALICWFLGPKIEFLFSGLNVWKFFTGNFFTIILIQLSTGILLGAISSSIAIRKYLKV</sequence>
<feature type="domain" description="FtsX extracellular" evidence="13">
    <location>
        <begin position="59"/>
        <end position="144"/>
    </location>
</feature>
<protein>
    <recommendedName>
        <fullName evidence="3 10">Cell division protein FtsX</fullName>
    </recommendedName>
</protein>
<keyword evidence="7 11" id="KW-1133">Transmembrane helix</keyword>